<evidence type="ECO:0000313" key="9">
    <source>
        <dbReference type="Proteomes" id="UP001347796"/>
    </source>
</evidence>
<keyword evidence="3 6" id="KW-1133">Transmembrane helix</keyword>
<evidence type="ECO:0000256" key="6">
    <source>
        <dbReference type="SAM" id="Phobius"/>
    </source>
</evidence>
<name>A0AAN8JBD0_PATCE</name>
<evidence type="ECO:0000256" key="1">
    <source>
        <dbReference type="ARBA" id="ARBA00004141"/>
    </source>
</evidence>
<dbReference type="PANTHER" id="PTHR31898">
    <property type="entry name" value="TRANSMEMBRANE PROTEIN 136"/>
    <property type="match status" value="1"/>
</dbReference>
<proteinExistence type="predicted"/>
<comment type="caution">
    <text evidence="8">The sequence shown here is derived from an EMBL/GenBank/DDBJ whole genome shotgun (WGS) entry which is preliminary data.</text>
</comment>
<reference evidence="8 9" key="1">
    <citation type="submission" date="2024-01" db="EMBL/GenBank/DDBJ databases">
        <title>The genome of the rayed Mediterranean limpet Patella caerulea (Linnaeus, 1758).</title>
        <authorList>
            <person name="Anh-Thu Weber A."/>
            <person name="Halstead-Nussloch G."/>
        </authorList>
    </citation>
    <scope>NUCLEOTIDE SEQUENCE [LARGE SCALE GENOMIC DNA]</scope>
    <source>
        <strain evidence="8">AATW-2023a</strain>
        <tissue evidence="8">Whole specimen</tissue>
    </source>
</reference>
<comment type="subcellular location">
    <subcellularLocation>
        <location evidence="1">Membrane</location>
        <topology evidence="1">Multi-pass membrane protein</topology>
    </subcellularLocation>
</comment>
<sequence>MFKIGDLDLSLFCTCLLAWVTVYYLLFYLFPTRGAEWQCRTITVSHALVISFMAGWCCFIQGPWPLTDAGGPNTQLQIVTATICLSYFIFDFSWCLYYQTEGFTMLLHHFLSIIGLLVTLLVGKYGTELVATICGGEITNPLLQLRWFLRETGHKNSLAAEVVDWMFVCSFGFMRLGIGTILLYGYFMQPTDNLGRFGAICIYSLGVIFWVNIMQFAFKKYSGNNRKKRASANKSEGEVTTNGLNGVKSQKTLNSEYINSIPSQGELKRANGCLNFDKKHLVYRKQNGVVKQDGL</sequence>
<feature type="domain" description="TLC" evidence="7">
    <location>
        <begin position="32"/>
        <end position="223"/>
    </location>
</feature>
<dbReference type="EMBL" id="JAZGQO010000011">
    <property type="protein sequence ID" value="KAK6173725.1"/>
    <property type="molecule type" value="Genomic_DNA"/>
</dbReference>
<feature type="transmembrane region" description="Helical" evidence="6">
    <location>
        <begin position="161"/>
        <end position="185"/>
    </location>
</feature>
<dbReference type="InterPro" id="IPR042512">
    <property type="entry name" value="TLCD5"/>
</dbReference>
<organism evidence="8 9">
    <name type="scientific">Patella caerulea</name>
    <name type="common">Rayed Mediterranean limpet</name>
    <dbReference type="NCBI Taxonomy" id="87958"/>
    <lineage>
        <taxon>Eukaryota</taxon>
        <taxon>Metazoa</taxon>
        <taxon>Spiralia</taxon>
        <taxon>Lophotrochozoa</taxon>
        <taxon>Mollusca</taxon>
        <taxon>Gastropoda</taxon>
        <taxon>Patellogastropoda</taxon>
        <taxon>Patelloidea</taxon>
        <taxon>Patellidae</taxon>
        <taxon>Patella</taxon>
    </lineage>
</organism>
<protein>
    <recommendedName>
        <fullName evidence="7">TLC domain-containing protein</fullName>
    </recommendedName>
</protein>
<dbReference type="GO" id="GO:0016020">
    <property type="term" value="C:membrane"/>
    <property type="evidence" value="ECO:0007669"/>
    <property type="project" value="UniProtKB-SubCell"/>
</dbReference>
<dbReference type="PROSITE" id="PS50922">
    <property type="entry name" value="TLC"/>
    <property type="match status" value="1"/>
</dbReference>
<feature type="transmembrane region" description="Helical" evidence="6">
    <location>
        <begin position="6"/>
        <end position="30"/>
    </location>
</feature>
<dbReference type="AlphaFoldDB" id="A0AAN8JBD0"/>
<dbReference type="Proteomes" id="UP001347796">
    <property type="component" value="Unassembled WGS sequence"/>
</dbReference>
<keyword evidence="2 5" id="KW-0812">Transmembrane</keyword>
<keyword evidence="9" id="KW-1185">Reference proteome</keyword>
<evidence type="ECO:0000259" key="7">
    <source>
        <dbReference type="PROSITE" id="PS50922"/>
    </source>
</evidence>
<dbReference type="Pfam" id="PF03798">
    <property type="entry name" value="TRAM_LAG1_CLN8"/>
    <property type="match status" value="1"/>
</dbReference>
<evidence type="ECO:0000256" key="5">
    <source>
        <dbReference type="PROSITE-ProRule" id="PRU00205"/>
    </source>
</evidence>
<dbReference type="InterPro" id="IPR006634">
    <property type="entry name" value="TLC-dom"/>
</dbReference>
<feature type="transmembrane region" description="Helical" evidence="6">
    <location>
        <begin position="197"/>
        <end position="218"/>
    </location>
</feature>
<feature type="transmembrane region" description="Helical" evidence="6">
    <location>
        <begin position="42"/>
        <end position="64"/>
    </location>
</feature>
<keyword evidence="4 5" id="KW-0472">Membrane</keyword>
<gene>
    <name evidence="8" type="ORF">SNE40_017131</name>
</gene>
<feature type="transmembrane region" description="Helical" evidence="6">
    <location>
        <begin position="76"/>
        <end position="98"/>
    </location>
</feature>
<evidence type="ECO:0000256" key="3">
    <source>
        <dbReference type="ARBA" id="ARBA00022989"/>
    </source>
</evidence>
<evidence type="ECO:0000256" key="4">
    <source>
        <dbReference type="ARBA" id="ARBA00023136"/>
    </source>
</evidence>
<dbReference type="PANTHER" id="PTHR31898:SF1">
    <property type="entry name" value="TLC DOMAIN-CONTAINING PROTEIN 5"/>
    <property type="match status" value="1"/>
</dbReference>
<dbReference type="SMART" id="SM00724">
    <property type="entry name" value="TLC"/>
    <property type="match status" value="1"/>
</dbReference>
<feature type="transmembrane region" description="Helical" evidence="6">
    <location>
        <begin position="105"/>
        <end position="123"/>
    </location>
</feature>
<evidence type="ECO:0000313" key="8">
    <source>
        <dbReference type="EMBL" id="KAK6173725.1"/>
    </source>
</evidence>
<accession>A0AAN8JBD0</accession>
<evidence type="ECO:0000256" key="2">
    <source>
        <dbReference type="ARBA" id="ARBA00022692"/>
    </source>
</evidence>